<organism evidence="2 3">
    <name type="scientific">Nematostella vectensis</name>
    <name type="common">Starlet sea anemone</name>
    <dbReference type="NCBI Taxonomy" id="45351"/>
    <lineage>
        <taxon>Eukaryota</taxon>
        <taxon>Metazoa</taxon>
        <taxon>Cnidaria</taxon>
        <taxon>Anthozoa</taxon>
        <taxon>Hexacorallia</taxon>
        <taxon>Actiniaria</taxon>
        <taxon>Edwardsiidae</taxon>
        <taxon>Nematostella</taxon>
    </lineage>
</organism>
<dbReference type="STRING" id="45351.A7S2U8"/>
<feature type="non-terminal residue" evidence="2">
    <location>
        <position position="95"/>
    </location>
</feature>
<dbReference type="GO" id="GO:0030246">
    <property type="term" value="F:carbohydrate binding"/>
    <property type="evidence" value="ECO:0007669"/>
    <property type="project" value="InterPro"/>
</dbReference>
<evidence type="ECO:0000313" key="3">
    <source>
        <dbReference type="Proteomes" id="UP000001593"/>
    </source>
</evidence>
<dbReference type="PANTHER" id="PTHR46780">
    <property type="entry name" value="PROTEIN EVA-1"/>
    <property type="match status" value="1"/>
</dbReference>
<reference evidence="2 3" key="1">
    <citation type="journal article" date="2007" name="Science">
        <title>Sea anemone genome reveals ancestral eumetazoan gene repertoire and genomic organization.</title>
        <authorList>
            <person name="Putnam N.H."/>
            <person name="Srivastava M."/>
            <person name="Hellsten U."/>
            <person name="Dirks B."/>
            <person name="Chapman J."/>
            <person name="Salamov A."/>
            <person name="Terry A."/>
            <person name="Shapiro H."/>
            <person name="Lindquist E."/>
            <person name="Kapitonov V.V."/>
            <person name="Jurka J."/>
            <person name="Genikhovich G."/>
            <person name="Grigoriev I.V."/>
            <person name="Lucas S.M."/>
            <person name="Steele R.E."/>
            <person name="Finnerty J.R."/>
            <person name="Technau U."/>
            <person name="Martindale M.Q."/>
            <person name="Rokhsar D.S."/>
        </authorList>
    </citation>
    <scope>NUCLEOTIDE SEQUENCE [LARGE SCALE GENOMIC DNA]</scope>
    <source>
        <strain evidence="3">CH2 X CH6</strain>
    </source>
</reference>
<protein>
    <recommendedName>
        <fullName evidence="1">SUEL-type lectin domain-containing protein</fullName>
    </recommendedName>
</protein>
<evidence type="ECO:0000259" key="1">
    <source>
        <dbReference type="PROSITE" id="PS50228"/>
    </source>
</evidence>
<dbReference type="Pfam" id="PF02140">
    <property type="entry name" value="SUEL_Lectin"/>
    <property type="match status" value="1"/>
</dbReference>
<name>A7S2U8_NEMVE</name>
<dbReference type="CDD" id="cd22823">
    <property type="entry name" value="Gal_Rha_Lectin"/>
    <property type="match status" value="1"/>
</dbReference>
<dbReference type="EMBL" id="DS469570">
    <property type="protein sequence ID" value="EDO41989.1"/>
    <property type="molecule type" value="Genomic_DNA"/>
</dbReference>
<feature type="domain" description="SUEL-type lectin" evidence="1">
    <location>
        <begin position="1"/>
        <end position="94"/>
    </location>
</feature>
<dbReference type="InterPro" id="IPR000922">
    <property type="entry name" value="Lectin_gal-bd_dom"/>
</dbReference>
<dbReference type="InterPro" id="IPR043159">
    <property type="entry name" value="Lectin_gal-bd_sf"/>
</dbReference>
<feature type="non-terminal residue" evidence="2">
    <location>
        <position position="1"/>
    </location>
</feature>
<sequence length="95" mass="10518">CQNQSMDLICPPGSFINLDSIFFGSKSSAVCNSSSDFGPVIENCTTSEIETYNNVIAWERCEMQQNCSLVASIATFRDACPGFHKYLNIQYKCSP</sequence>
<gene>
    <name evidence="2" type="ORF">NEMVEDRAFT_v1g102384</name>
</gene>
<accession>A7S2U8</accession>
<dbReference type="PhylomeDB" id="A7S2U8"/>
<keyword evidence="3" id="KW-1185">Reference proteome</keyword>
<evidence type="ECO:0000313" key="2">
    <source>
        <dbReference type="EMBL" id="EDO41989.1"/>
    </source>
</evidence>
<dbReference type="Proteomes" id="UP000001593">
    <property type="component" value="Unassembled WGS sequence"/>
</dbReference>
<dbReference type="AlphaFoldDB" id="A7S2U8"/>
<dbReference type="PROSITE" id="PS50228">
    <property type="entry name" value="SUEL_LECTIN"/>
    <property type="match status" value="1"/>
</dbReference>
<proteinExistence type="predicted"/>
<dbReference type="InParanoid" id="A7S2U8"/>
<dbReference type="HOGENOM" id="CLU_143201_1_0_1"/>
<dbReference type="Gene3D" id="2.60.120.740">
    <property type="match status" value="1"/>
</dbReference>